<evidence type="ECO:0000259" key="8">
    <source>
        <dbReference type="Pfam" id="PF20684"/>
    </source>
</evidence>
<feature type="compositionally biased region" description="Polar residues" evidence="6">
    <location>
        <begin position="275"/>
        <end position="290"/>
    </location>
</feature>
<accession>A0ABR1RZX7</accession>
<keyword evidence="3 7" id="KW-1133">Transmembrane helix</keyword>
<feature type="transmembrane region" description="Helical" evidence="7">
    <location>
        <begin position="133"/>
        <end position="153"/>
    </location>
</feature>
<gene>
    <name evidence="9" type="ORF">PG991_006652</name>
</gene>
<evidence type="ECO:0000313" key="9">
    <source>
        <dbReference type="EMBL" id="KAK8023413.1"/>
    </source>
</evidence>
<dbReference type="Pfam" id="PF20684">
    <property type="entry name" value="Fung_rhodopsin"/>
    <property type="match status" value="1"/>
</dbReference>
<dbReference type="InterPro" id="IPR052337">
    <property type="entry name" value="SAT4-like"/>
</dbReference>
<evidence type="ECO:0000256" key="7">
    <source>
        <dbReference type="SAM" id="Phobius"/>
    </source>
</evidence>
<comment type="caution">
    <text evidence="9">The sequence shown here is derived from an EMBL/GenBank/DDBJ whole genome shotgun (WGS) entry which is preliminary data.</text>
</comment>
<name>A0ABR1RZX7_9PEZI</name>
<evidence type="ECO:0000256" key="5">
    <source>
        <dbReference type="ARBA" id="ARBA00038359"/>
    </source>
</evidence>
<protein>
    <recommendedName>
        <fullName evidence="8">Rhodopsin domain-containing protein</fullName>
    </recommendedName>
</protein>
<feature type="domain" description="Rhodopsin" evidence="8">
    <location>
        <begin position="62"/>
        <end position="221"/>
    </location>
</feature>
<keyword evidence="10" id="KW-1185">Reference proteome</keyword>
<feature type="region of interest" description="Disordered" evidence="6">
    <location>
        <begin position="275"/>
        <end position="301"/>
    </location>
</feature>
<evidence type="ECO:0000256" key="2">
    <source>
        <dbReference type="ARBA" id="ARBA00022692"/>
    </source>
</evidence>
<evidence type="ECO:0000256" key="3">
    <source>
        <dbReference type="ARBA" id="ARBA00022989"/>
    </source>
</evidence>
<keyword evidence="2 7" id="KW-0812">Transmembrane</keyword>
<evidence type="ECO:0000256" key="4">
    <source>
        <dbReference type="ARBA" id="ARBA00023136"/>
    </source>
</evidence>
<evidence type="ECO:0000256" key="1">
    <source>
        <dbReference type="ARBA" id="ARBA00004141"/>
    </source>
</evidence>
<keyword evidence="4 7" id="KW-0472">Membrane</keyword>
<proteinExistence type="inferred from homology"/>
<evidence type="ECO:0000256" key="6">
    <source>
        <dbReference type="SAM" id="MobiDB-lite"/>
    </source>
</evidence>
<feature type="transmembrane region" description="Helical" evidence="7">
    <location>
        <begin position="99"/>
        <end position="121"/>
    </location>
</feature>
<dbReference type="Proteomes" id="UP001396898">
    <property type="component" value="Unassembled WGS sequence"/>
</dbReference>
<dbReference type="PANTHER" id="PTHR33048:SF15">
    <property type="entry name" value="INTEGRAL MEMBRANE PROTEIN"/>
    <property type="match status" value="1"/>
</dbReference>
<dbReference type="PANTHER" id="PTHR33048">
    <property type="entry name" value="PTH11-LIKE INTEGRAL MEMBRANE PROTEIN (AFU_ORTHOLOGUE AFUA_5G11245)"/>
    <property type="match status" value="1"/>
</dbReference>
<dbReference type="EMBL" id="JAQQWI010000008">
    <property type="protein sequence ID" value="KAK8023413.1"/>
    <property type="molecule type" value="Genomic_DNA"/>
</dbReference>
<dbReference type="InterPro" id="IPR049326">
    <property type="entry name" value="Rhodopsin_dom_fungi"/>
</dbReference>
<reference evidence="9 10" key="1">
    <citation type="submission" date="2023-01" db="EMBL/GenBank/DDBJ databases">
        <title>Analysis of 21 Apiospora genomes using comparative genomics revels a genus with tremendous synthesis potential of carbohydrate active enzymes and secondary metabolites.</title>
        <authorList>
            <person name="Sorensen T."/>
        </authorList>
    </citation>
    <scope>NUCLEOTIDE SEQUENCE [LARGE SCALE GENOMIC DNA]</scope>
    <source>
        <strain evidence="9 10">CBS 20057</strain>
    </source>
</reference>
<organism evidence="9 10">
    <name type="scientific">Apiospora marii</name>
    <dbReference type="NCBI Taxonomy" id="335849"/>
    <lineage>
        <taxon>Eukaryota</taxon>
        <taxon>Fungi</taxon>
        <taxon>Dikarya</taxon>
        <taxon>Ascomycota</taxon>
        <taxon>Pezizomycotina</taxon>
        <taxon>Sordariomycetes</taxon>
        <taxon>Xylariomycetidae</taxon>
        <taxon>Amphisphaeriales</taxon>
        <taxon>Apiosporaceae</taxon>
        <taxon>Apiospora</taxon>
    </lineage>
</organism>
<comment type="similarity">
    <text evidence="5">Belongs to the SAT4 family.</text>
</comment>
<feature type="transmembrane region" description="Helical" evidence="7">
    <location>
        <begin position="21"/>
        <end position="45"/>
    </location>
</feature>
<sequence length="315" mass="33639">MVVGLRLYARHAIDALGIDDALMVIATCLFVVNSVFSCLACFAGLGSRDEKILTNPWNGPAATMIAVVVTCQPIAKNWDPALTNVGSCMDYSIIQNTSFFISASSIITDWTCAVLPYFILWKMNIKRKVKVSVALVLALGAVASLSTIVRLPYLSAYTTSVDHYCEFLHLPGLIAITRSQADMYKISRCTDKCAHIVIWSEVECGVGIIAGSLPSLRGFFKYIRDRSSAQSSDRCHFSLDDNENSHRFVAIGGTGGDDDRTAAAAASNVHNNMSCEANTGSSVPGGSPSQEPDLGGLGGLERVVGGAEAHDYADA</sequence>
<evidence type="ECO:0000313" key="10">
    <source>
        <dbReference type="Proteomes" id="UP001396898"/>
    </source>
</evidence>
<comment type="subcellular location">
    <subcellularLocation>
        <location evidence="1">Membrane</location>
        <topology evidence="1">Multi-pass membrane protein</topology>
    </subcellularLocation>
</comment>